<dbReference type="Gene3D" id="2.60.40.4380">
    <property type="entry name" value="Translational regulator CsrA"/>
    <property type="match status" value="1"/>
</dbReference>
<evidence type="ECO:0000256" key="3">
    <source>
        <dbReference type="ARBA" id="ARBA00022884"/>
    </source>
</evidence>
<reference evidence="5 6" key="1">
    <citation type="submission" date="2024-03" db="EMBL/GenBank/DDBJ databases">
        <title>Ignisphaera cupida sp. nov., a hyperthermophilic hydrolytic archaeon from a hot spring of Kamchatka, and proposal of Ignisphaeraceae fam. nov.</title>
        <authorList>
            <person name="Podosokorskaya O.A."/>
            <person name="Elcheninov A.G."/>
            <person name="Maltseva A.I."/>
            <person name="Zayulina K.S."/>
            <person name="Novikov A."/>
            <person name="Merkel A.Y."/>
        </authorList>
    </citation>
    <scope>NUCLEOTIDE SEQUENCE [LARGE SCALE GENOMIC DNA]</scope>
    <source>
        <strain evidence="5 6">38H-sp</strain>
    </source>
</reference>
<keyword evidence="4" id="KW-1005">Bacterial flagellum biogenesis</keyword>
<evidence type="ECO:0000256" key="4">
    <source>
        <dbReference type="HAMAP-Rule" id="MF_00167"/>
    </source>
</evidence>
<comment type="subunit">
    <text evidence="4">Homodimer; the beta-strands of each monomer intercalate to form a hydrophobic core, while the alpha-helices form wings that extend away from the core.</text>
</comment>
<comment type="similarity">
    <text evidence="4">Belongs to the CsrA/RsmA family.</text>
</comment>
<evidence type="ECO:0000313" key="5">
    <source>
        <dbReference type="EMBL" id="MEM5948565.1"/>
    </source>
</evidence>
<gene>
    <name evidence="4 5" type="primary">csrA</name>
    <name evidence="5" type="ORF">WKV44_08405</name>
</gene>
<keyword evidence="4" id="KW-0678">Repressor</keyword>
<dbReference type="HAMAP" id="MF_00167">
    <property type="entry name" value="CsrA"/>
    <property type="match status" value="1"/>
</dbReference>
<organism evidence="5 6">
    <name type="scientific">Rarispira pelagica</name>
    <dbReference type="NCBI Taxonomy" id="3141764"/>
    <lineage>
        <taxon>Bacteria</taxon>
        <taxon>Pseudomonadati</taxon>
        <taxon>Spirochaetota</taxon>
        <taxon>Spirochaetia</taxon>
        <taxon>Winmispirales</taxon>
        <taxon>Winmispiraceae</taxon>
        <taxon>Rarispira</taxon>
    </lineage>
</organism>
<name>A0ABU9UF18_9SPIR</name>
<keyword evidence="2 4" id="KW-0810">Translation regulation</keyword>
<evidence type="ECO:0000313" key="6">
    <source>
        <dbReference type="Proteomes" id="UP001466331"/>
    </source>
</evidence>
<dbReference type="NCBIfam" id="TIGR00202">
    <property type="entry name" value="csrA"/>
    <property type="match status" value="1"/>
</dbReference>
<dbReference type="PANTHER" id="PTHR34984">
    <property type="entry name" value="CARBON STORAGE REGULATOR"/>
    <property type="match status" value="1"/>
</dbReference>
<dbReference type="EMBL" id="JBCHKQ010000004">
    <property type="protein sequence ID" value="MEM5948565.1"/>
    <property type="molecule type" value="Genomic_DNA"/>
</dbReference>
<dbReference type="NCBIfam" id="NF002469">
    <property type="entry name" value="PRK01712.1"/>
    <property type="match status" value="1"/>
</dbReference>
<dbReference type="InterPro" id="IPR003751">
    <property type="entry name" value="CsrA"/>
</dbReference>
<dbReference type="Proteomes" id="UP001466331">
    <property type="component" value="Unassembled WGS sequence"/>
</dbReference>
<evidence type="ECO:0000256" key="1">
    <source>
        <dbReference type="ARBA" id="ARBA00022490"/>
    </source>
</evidence>
<comment type="subcellular location">
    <subcellularLocation>
        <location evidence="4">Cytoplasm</location>
    </subcellularLocation>
</comment>
<dbReference type="PANTHER" id="PTHR34984:SF1">
    <property type="entry name" value="CARBON STORAGE REGULATOR"/>
    <property type="match status" value="1"/>
</dbReference>
<keyword evidence="6" id="KW-1185">Reference proteome</keyword>
<keyword evidence="1 4" id="KW-0963">Cytoplasm</keyword>
<accession>A0ABU9UF18</accession>
<evidence type="ECO:0000256" key="2">
    <source>
        <dbReference type="ARBA" id="ARBA00022845"/>
    </source>
</evidence>
<dbReference type="InterPro" id="IPR036107">
    <property type="entry name" value="CsrA_sf"/>
</dbReference>
<comment type="caution">
    <text evidence="5">The sequence shown here is derived from an EMBL/GenBank/DDBJ whole genome shotgun (WGS) entry which is preliminary data.</text>
</comment>
<proteinExistence type="inferred from homology"/>
<dbReference type="Pfam" id="PF02599">
    <property type="entry name" value="CsrA"/>
    <property type="match status" value="1"/>
</dbReference>
<dbReference type="RefSeq" id="WP_420070016.1">
    <property type="nucleotide sequence ID" value="NZ_JBCHKQ010000004.1"/>
</dbReference>
<protein>
    <recommendedName>
        <fullName evidence="4">Translational regulator CsrA</fullName>
    </recommendedName>
</protein>
<comment type="function">
    <text evidence="4">A translational regulator that binds mRNA to regulate translation initiation and/or mRNA stability. Usually binds in the 5'-UTR at or near the Shine-Dalgarno sequence preventing ribosome-binding, thus repressing translation. Its main target seems to be the major flagellin gene, while its function is anatagonized by FliW.</text>
</comment>
<dbReference type="SUPFAM" id="SSF117130">
    <property type="entry name" value="CsrA-like"/>
    <property type="match status" value="1"/>
</dbReference>
<keyword evidence="3 4" id="KW-0694">RNA-binding</keyword>
<sequence length="80" mass="9150">MLILSRKKGESIILDDNITITVVEVKGDNIKLGIEAPENIKIYREEVYKAIQEENKTAAVSNLDLENIYTIFEQPQKTKK</sequence>